<name>A0A918TS09_9RHOB</name>
<reference evidence="3" key="2">
    <citation type="submission" date="2020-09" db="EMBL/GenBank/DDBJ databases">
        <authorList>
            <person name="Sun Q."/>
            <person name="Kim S."/>
        </authorList>
    </citation>
    <scope>NUCLEOTIDE SEQUENCE</scope>
    <source>
        <strain evidence="3">KCTC 23310</strain>
    </source>
</reference>
<comment type="caution">
    <text evidence="3">The sequence shown here is derived from an EMBL/GenBank/DDBJ whole genome shotgun (WGS) entry which is preliminary data.</text>
</comment>
<dbReference type="AlphaFoldDB" id="A0A918TS09"/>
<dbReference type="InterPro" id="IPR050557">
    <property type="entry name" value="RTX_toxin/Mannuronan_C5-epim"/>
</dbReference>
<proteinExistence type="predicted"/>
<dbReference type="InterPro" id="IPR012334">
    <property type="entry name" value="Pectin_lyas_fold"/>
</dbReference>
<evidence type="ECO:0000256" key="2">
    <source>
        <dbReference type="ARBA" id="ARBA00022525"/>
    </source>
</evidence>
<dbReference type="InterPro" id="IPR011049">
    <property type="entry name" value="Serralysin-like_metalloprot_C"/>
</dbReference>
<dbReference type="InterPro" id="IPR001343">
    <property type="entry name" value="Hemolysn_Ca-bd"/>
</dbReference>
<dbReference type="SUPFAM" id="SSF51120">
    <property type="entry name" value="beta-Roll"/>
    <property type="match status" value="2"/>
</dbReference>
<dbReference type="PRINTS" id="PR00313">
    <property type="entry name" value="CABNDNGRPT"/>
</dbReference>
<reference evidence="3" key="1">
    <citation type="journal article" date="2014" name="Int. J. Syst. Evol. Microbiol.">
        <title>Complete genome sequence of Corynebacterium casei LMG S-19264T (=DSM 44701T), isolated from a smear-ripened cheese.</title>
        <authorList>
            <consortium name="US DOE Joint Genome Institute (JGI-PGF)"/>
            <person name="Walter F."/>
            <person name="Albersmeier A."/>
            <person name="Kalinowski J."/>
            <person name="Ruckert C."/>
        </authorList>
    </citation>
    <scope>NUCLEOTIDE SEQUENCE</scope>
    <source>
        <strain evidence="3">KCTC 23310</strain>
    </source>
</reference>
<evidence type="ECO:0000256" key="1">
    <source>
        <dbReference type="ARBA" id="ARBA00004613"/>
    </source>
</evidence>
<dbReference type="PROSITE" id="PS00330">
    <property type="entry name" value="HEMOLYSIN_CALCIUM"/>
    <property type="match status" value="2"/>
</dbReference>
<dbReference type="InterPro" id="IPR018511">
    <property type="entry name" value="Hemolysin-typ_Ca-bd_CS"/>
</dbReference>
<evidence type="ECO:0000313" key="4">
    <source>
        <dbReference type="Proteomes" id="UP000638981"/>
    </source>
</evidence>
<dbReference type="SUPFAM" id="SSF51126">
    <property type="entry name" value="Pectin lyase-like"/>
    <property type="match status" value="1"/>
</dbReference>
<dbReference type="InterPro" id="IPR011050">
    <property type="entry name" value="Pectin_lyase_fold/virulence"/>
</dbReference>
<keyword evidence="2" id="KW-0964">Secreted</keyword>
<dbReference type="Gene3D" id="2.150.10.10">
    <property type="entry name" value="Serralysin-like metalloprotease, C-terminal"/>
    <property type="match status" value="2"/>
</dbReference>
<protein>
    <recommendedName>
        <fullName evidence="5">Calcium-binding protein</fullName>
    </recommendedName>
</protein>
<dbReference type="PANTHER" id="PTHR38340:SF1">
    <property type="entry name" value="S-LAYER PROTEIN"/>
    <property type="match status" value="1"/>
</dbReference>
<dbReference type="Pfam" id="PF00353">
    <property type="entry name" value="HemolysinCabind"/>
    <property type="match status" value="3"/>
</dbReference>
<dbReference type="GO" id="GO:0005576">
    <property type="term" value="C:extracellular region"/>
    <property type="evidence" value="ECO:0007669"/>
    <property type="project" value="UniProtKB-SubCell"/>
</dbReference>
<accession>A0A918TS09</accession>
<dbReference type="GO" id="GO:0005509">
    <property type="term" value="F:calcium ion binding"/>
    <property type="evidence" value="ECO:0007669"/>
    <property type="project" value="InterPro"/>
</dbReference>
<gene>
    <name evidence="3" type="ORF">GCM10007315_19980</name>
</gene>
<sequence>MATEIKIAAGSSATQIQAAIDAAPKGAIIRLAAGQYSFDRTVVIDRDDLSLIGAGAGKTVITLAKTLKGDPAFRVGQALFDEEMQNPLALADAKAGDNVIRIASSSHDLKVGDAIWIERENDDALFNAIGDTQWREDKPLRTAMAIVKSVSGDKITLDRDLPFDFTNRGTLVSEIDLARNVVLKGFTLKGAYGTPDPAKFSNTISAENGGMMLLINATDGVVLRDISLRDAGSNGLVLGKTIDAKISDISVSGAHNKGGGGNGYAFWIRDVYDSELTGLQAYDTRHAVLFASYTSAVGNSVQVDKTNRDINFHGGLDHGNIVIVDWSVRSVAEQSYLGGVTFVNPGTDYGAPTDPDANIIRFAKVIGTAREDIVFAVQTGADIATVAGPDWLAGGRGHDRLDAGSGNDTILASGGRDTVLGGQGTDLLLMDAVRADVRFVRQDGRIGIAWAEGVTWLDGIETLQLTDMRLGSADMAKAAGAVQVRQGQTGFEWISTQKDVLAGTQLNGLHLTGKGGVTAIANALDNRVRGSAGGDVVVLLDGRDWAQGGAGADILSGGGAADRLFGGAGHDVLSGGSGDDRLTGGKGPDRFIAGTGRDLVTDFSLAEGDDFQFRRYATEDVVQALVHWQEGGPTQGFAFRIIHIDGATALSITDPYDHSLVFLGLSAQKVVDFYL</sequence>
<keyword evidence="4" id="KW-1185">Reference proteome</keyword>
<organism evidence="3 4">
    <name type="scientific">Neogemmobacter tilapiae</name>
    <dbReference type="NCBI Taxonomy" id="875041"/>
    <lineage>
        <taxon>Bacteria</taxon>
        <taxon>Pseudomonadati</taxon>
        <taxon>Pseudomonadota</taxon>
        <taxon>Alphaproteobacteria</taxon>
        <taxon>Rhodobacterales</taxon>
        <taxon>Paracoccaceae</taxon>
        <taxon>Neogemmobacter</taxon>
    </lineage>
</organism>
<dbReference type="RefSeq" id="WP_189411509.1">
    <property type="nucleotide sequence ID" value="NZ_BMYJ01000005.1"/>
</dbReference>
<dbReference type="Proteomes" id="UP000638981">
    <property type="component" value="Unassembled WGS sequence"/>
</dbReference>
<dbReference type="EMBL" id="BMYJ01000005">
    <property type="protein sequence ID" value="GHC56616.1"/>
    <property type="molecule type" value="Genomic_DNA"/>
</dbReference>
<dbReference type="PANTHER" id="PTHR38340">
    <property type="entry name" value="S-LAYER PROTEIN"/>
    <property type="match status" value="1"/>
</dbReference>
<comment type="subcellular location">
    <subcellularLocation>
        <location evidence="1">Secreted</location>
    </subcellularLocation>
</comment>
<evidence type="ECO:0000313" key="3">
    <source>
        <dbReference type="EMBL" id="GHC56616.1"/>
    </source>
</evidence>
<dbReference type="Gene3D" id="2.160.20.10">
    <property type="entry name" value="Single-stranded right-handed beta-helix, Pectin lyase-like"/>
    <property type="match status" value="2"/>
</dbReference>
<evidence type="ECO:0008006" key="5">
    <source>
        <dbReference type="Google" id="ProtNLM"/>
    </source>
</evidence>